<dbReference type="AlphaFoldDB" id="A0A2N5UID0"/>
<reference evidence="1 2" key="1">
    <citation type="submission" date="2017-11" db="EMBL/GenBank/DDBJ databases">
        <title>De novo assembly and phasing of dikaryotic genomes from two isolates of Puccinia coronata f. sp. avenae, the causal agent of oat crown rust.</title>
        <authorList>
            <person name="Miller M.E."/>
            <person name="Zhang Y."/>
            <person name="Omidvar V."/>
            <person name="Sperschneider J."/>
            <person name="Schwessinger B."/>
            <person name="Raley C."/>
            <person name="Palmer J.M."/>
            <person name="Garnica D."/>
            <person name="Upadhyaya N."/>
            <person name="Rathjen J."/>
            <person name="Taylor J.M."/>
            <person name="Park R.F."/>
            <person name="Dodds P.N."/>
            <person name="Hirsch C.D."/>
            <person name="Kianian S.F."/>
            <person name="Figueroa M."/>
        </authorList>
    </citation>
    <scope>NUCLEOTIDE SEQUENCE [LARGE SCALE GENOMIC DNA]</scope>
    <source>
        <strain evidence="1">12NC29</strain>
    </source>
</reference>
<evidence type="ECO:0000313" key="2">
    <source>
        <dbReference type="Proteomes" id="UP000235388"/>
    </source>
</evidence>
<evidence type="ECO:0000313" key="1">
    <source>
        <dbReference type="EMBL" id="PLW37495.1"/>
    </source>
</evidence>
<name>A0A2N5UID0_9BASI</name>
<dbReference type="EMBL" id="PGCJ01000221">
    <property type="protein sequence ID" value="PLW37495.1"/>
    <property type="molecule type" value="Genomic_DNA"/>
</dbReference>
<sequence length="92" mass="9489">MSSPWHGPVRGFASDGEVEQGNNVLLQKHGDFASAIGLRSNGGLSEFVLQTDSADSLLVAGQGVGKELDLDGGLEPGLRVAASRAVAWSVRA</sequence>
<keyword evidence="2" id="KW-1185">Reference proteome</keyword>
<comment type="caution">
    <text evidence="1">The sequence shown here is derived from an EMBL/GenBank/DDBJ whole genome shotgun (WGS) entry which is preliminary data.</text>
</comment>
<proteinExistence type="predicted"/>
<dbReference type="Proteomes" id="UP000235388">
    <property type="component" value="Unassembled WGS sequence"/>
</dbReference>
<gene>
    <name evidence="1" type="ORF">PCANC_17283</name>
</gene>
<protein>
    <submittedName>
        <fullName evidence="1">Uncharacterized protein</fullName>
    </submittedName>
</protein>
<organism evidence="1 2">
    <name type="scientific">Puccinia coronata f. sp. avenae</name>
    <dbReference type="NCBI Taxonomy" id="200324"/>
    <lineage>
        <taxon>Eukaryota</taxon>
        <taxon>Fungi</taxon>
        <taxon>Dikarya</taxon>
        <taxon>Basidiomycota</taxon>
        <taxon>Pucciniomycotina</taxon>
        <taxon>Pucciniomycetes</taxon>
        <taxon>Pucciniales</taxon>
        <taxon>Pucciniaceae</taxon>
        <taxon>Puccinia</taxon>
    </lineage>
</organism>
<accession>A0A2N5UID0</accession>